<evidence type="ECO:0000313" key="1">
    <source>
        <dbReference type="EMBL" id="GAH47826.1"/>
    </source>
</evidence>
<dbReference type="EMBL" id="BARU01024195">
    <property type="protein sequence ID" value="GAH47826.1"/>
    <property type="molecule type" value="Genomic_DNA"/>
</dbReference>
<comment type="caution">
    <text evidence="1">The sequence shown here is derived from an EMBL/GenBank/DDBJ whole genome shotgun (WGS) entry which is preliminary data.</text>
</comment>
<protein>
    <submittedName>
        <fullName evidence="1">Uncharacterized protein</fullName>
    </submittedName>
</protein>
<organism evidence="1">
    <name type="scientific">marine sediment metagenome</name>
    <dbReference type="NCBI Taxonomy" id="412755"/>
    <lineage>
        <taxon>unclassified sequences</taxon>
        <taxon>metagenomes</taxon>
        <taxon>ecological metagenomes</taxon>
    </lineage>
</organism>
<name>X1FQ65_9ZZZZ</name>
<dbReference type="AlphaFoldDB" id="X1FQ65"/>
<reference evidence="1" key="1">
    <citation type="journal article" date="2014" name="Front. Microbiol.">
        <title>High frequency of phylogenetically diverse reductive dehalogenase-homologous genes in deep subseafloor sedimentary metagenomes.</title>
        <authorList>
            <person name="Kawai M."/>
            <person name="Futagami T."/>
            <person name="Toyoda A."/>
            <person name="Takaki Y."/>
            <person name="Nishi S."/>
            <person name="Hori S."/>
            <person name="Arai W."/>
            <person name="Tsubouchi T."/>
            <person name="Morono Y."/>
            <person name="Uchiyama I."/>
            <person name="Ito T."/>
            <person name="Fujiyama A."/>
            <person name="Inagaki F."/>
            <person name="Takami H."/>
        </authorList>
    </citation>
    <scope>NUCLEOTIDE SEQUENCE</scope>
    <source>
        <strain evidence="1">Expedition CK06-06</strain>
    </source>
</reference>
<proteinExistence type="predicted"/>
<accession>X1FQ65</accession>
<sequence length="49" mass="5684">MNGKQYWRKEQRSCGEMILATGQYWDTVQLGDGLIKVIKSKSKVYPKGY</sequence>
<gene>
    <name evidence="1" type="ORF">S03H2_39168</name>
</gene>